<gene>
    <name evidence="1" type="ORF">GA0070610_1882</name>
</gene>
<name>A0A1C5G6U4_MICEH</name>
<proteinExistence type="predicted"/>
<dbReference type="Proteomes" id="UP000198251">
    <property type="component" value="Chromosome I"/>
</dbReference>
<protein>
    <submittedName>
        <fullName evidence="1">Uncharacterized protein</fullName>
    </submittedName>
</protein>
<dbReference type="RefSeq" id="WP_088999642.1">
    <property type="nucleotide sequence ID" value="NZ_LT607733.1"/>
</dbReference>
<evidence type="ECO:0000313" key="2">
    <source>
        <dbReference type="Proteomes" id="UP000198251"/>
    </source>
</evidence>
<reference evidence="1 2" key="1">
    <citation type="submission" date="2016-06" db="EMBL/GenBank/DDBJ databases">
        <authorList>
            <person name="Kjaerup R.B."/>
            <person name="Dalgaard T.S."/>
            <person name="Juul-Madsen H.R."/>
        </authorList>
    </citation>
    <scope>NUCLEOTIDE SEQUENCE [LARGE SCALE GENOMIC DNA]</scope>
    <source>
        <strain evidence="1 2">DSM 43913</strain>
    </source>
</reference>
<dbReference type="AlphaFoldDB" id="A0A1C5G6U4"/>
<accession>A0A1C5G6U4</accession>
<organism evidence="1 2">
    <name type="scientific">Micromonospora echinofusca</name>
    <dbReference type="NCBI Taxonomy" id="47858"/>
    <lineage>
        <taxon>Bacteria</taxon>
        <taxon>Bacillati</taxon>
        <taxon>Actinomycetota</taxon>
        <taxon>Actinomycetes</taxon>
        <taxon>Micromonosporales</taxon>
        <taxon>Micromonosporaceae</taxon>
        <taxon>Micromonospora</taxon>
    </lineage>
</organism>
<dbReference type="EMBL" id="LT607733">
    <property type="protein sequence ID" value="SCG15643.1"/>
    <property type="molecule type" value="Genomic_DNA"/>
</dbReference>
<dbReference type="GeneID" id="95801709"/>
<sequence>MSIPVELLAAAGAAFAGTMGTDVYQYARARFKELAGHRGSSGEDPAELQQLDMLEHAVAAIEPAQRPAFSKGVQVPIEKIISTCVDDNRSEELEEFVRILQDKLTELGPTFAHQTVTGNYALGDINTAGRDNNFGMNR</sequence>
<keyword evidence="2" id="KW-1185">Reference proteome</keyword>
<evidence type="ECO:0000313" key="1">
    <source>
        <dbReference type="EMBL" id="SCG15643.1"/>
    </source>
</evidence>